<dbReference type="GO" id="GO:0016413">
    <property type="term" value="F:O-acetyltransferase activity"/>
    <property type="evidence" value="ECO:0007669"/>
    <property type="project" value="TreeGrafter"/>
</dbReference>
<feature type="transmembrane region" description="Helical" evidence="7">
    <location>
        <begin position="208"/>
        <end position="227"/>
    </location>
</feature>
<sequence length="337" mass="38690">MRERVLCFDMMRCVAAVAVIAIHVLAPYRHELNSIPFDQWLTAITVNGISRWAVPVFILISGALMLSDTRPFDGKYYVKRRLGKVLIPFILWSLFYAYFSGWTAQGFDAQVSQTVLGESLHHATYYHLGFFYYFIPLYFVIPLFQWALRQYGEPALYAYVGVWLVTSLLFLLRIDGFWSNELWLFSGYLPLGYLLFKKVPLQRKPVAISVLLGIAALVLTVTMVVQLSVANGEYSVGRWFSYKTLNVILAASMVFMLCRYFGEGLSQGKQRVVSLVSQYSLGIYILHPIFLWPMKEYGWHQGHPVWVIPVWIVISGAGALGLSWCFAQSKWTRWMLP</sequence>
<evidence type="ECO:0000256" key="1">
    <source>
        <dbReference type="ARBA" id="ARBA00004651"/>
    </source>
</evidence>
<dbReference type="GO" id="GO:0005886">
    <property type="term" value="C:plasma membrane"/>
    <property type="evidence" value="ECO:0007669"/>
    <property type="project" value="UniProtKB-SubCell"/>
</dbReference>
<keyword evidence="6 7" id="KW-0472">Membrane</keyword>
<evidence type="ECO:0000256" key="6">
    <source>
        <dbReference type="ARBA" id="ARBA00023136"/>
    </source>
</evidence>
<feature type="transmembrane region" description="Helical" evidence="7">
    <location>
        <begin position="239"/>
        <end position="260"/>
    </location>
</feature>
<feature type="transmembrane region" description="Helical" evidence="7">
    <location>
        <begin position="272"/>
        <end position="294"/>
    </location>
</feature>
<evidence type="ECO:0000259" key="8">
    <source>
        <dbReference type="Pfam" id="PF01757"/>
    </source>
</evidence>
<evidence type="ECO:0000256" key="7">
    <source>
        <dbReference type="SAM" id="Phobius"/>
    </source>
</evidence>
<keyword evidence="9" id="KW-0012">Acyltransferase</keyword>
<reference evidence="9 10" key="1">
    <citation type="submission" date="2020-01" db="EMBL/GenBank/DDBJ databases">
        <title>Whole genome and functional gene identification of agarase of Vibrio HN897.</title>
        <authorList>
            <person name="Liu Y."/>
            <person name="Zhao Z."/>
        </authorList>
    </citation>
    <scope>NUCLEOTIDE SEQUENCE [LARGE SCALE GENOMIC DNA]</scope>
    <source>
        <strain evidence="9 10">HN897</strain>
    </source>
</reference>
<evidence type="ECO:0000256" key="3">
    <source>
        <dbReference type="ARBA" id="ARBA00022475"/>
    </source>
</evidence>
<organism evidence="9 10">
    <name type="scientific">Vibrio astriarenae</name>
    <dbReference type="NCBI Taxonomy" id="1481923"/>
    <lineage>
        <taxon>Bacteria</taxon>
        <taxon>Pseudomonadati</taxon>
        <taxon>Pseudomonadota</taxon>
        <taxon>Gammaproteobacteria</taxon>
        <taxon>Vibrionales</taxon>
        <taxon>Vibrionaceae</taxon>
        <taxon>Vibrio</taxon>
    </lineage>
</organism>
<dbReference type="KEGG" id="vas:GT360_00830"/>
<dbReference type="Proteomes" id="UP000464262">
    <property type="component" value="Chromosome 1"/>
</dbReference>
<dbReference type="PANTHER" id="PTHR40074:SF2">
    <property type="entry name" value="O-ACETYLTRANSFERASE WECH"/>
    <property type="match status" value="1"/>
</dbReference>
<evidence type="ECO:0000256" key="4">
    <source>
        <dbReference type="ARBA" id="ARBA00022692"/>
    </source>
</evidence>
<protein>
    <submittedName>
        <fullName evidence="9">Acyltransferase family protein</fullName>
    </submittedName>
</protein>
<dbReference type="InterPro" id="IPR002656">
    <property type="entry name" value="Acyl_transf_3_dom"/>
</dbReference>
<dbReference type="GO" id="GO:0009246">
    <property type="term" value="P:enterobacterial common antigen biosynthetic process"/>
    <property type="evidence" value="ECO:0007669"/>
    <property type="project" value="TreeGrafter"/>
</dbReference>
<gene>
    <name evidence="9" type="ORF">GT360_00830</name>
</gene>
<feature type="transmembrane region" description="Helical" evidence="7">
    <location>
        <begin position="306"/>
        <end position="327"/>
    </location>
</feature>
<dbReference type="EMBL" id="CP047475">
    <property type="protein sequence ID" value="QIA62178.1"/>
    <property type="molecule type" value="Genomic_DNA"/>
</dbReference>
<keyword evidence="5 7" id="KW-1133">Transmembrane helix</keyword>
<accession>A0A7Z2YCD8</accession>
<feature type="domain" description="Acyltransferase 3" evidence="8">
    <location>
        <begin position="7"/>
        <end position="327"/>
    </location>
</feature>
<dbReference type="PANTHER" id="PTHR40074">
    <property type="entry name" value="O-ACETYLTRANSFERASE WECH"/>
    <property type="match status" value="1"/>
</dbReference>
<evidence type="ECO:0000313" key="10">
    <source>
        <dbReference type="Proteomes" id="UP000464262"/>
    </source>
</evidence>
<evidence type="ECO:0000313" key="9">
    <source>
        <dbReference type="EMBL" id="QIA62178.1"/>
    </source>
</evidence>
<keyword evidence="10" id="KW-1185">Reference proteome</keyword>
<keyword evidence="4 7" id="KW-0812">Transmembrane</keyword>
<proteinExistence type="inferred from homology"/>
<feature type="transmembrane region" description="Helical" evidence="7">
    <location>
        <begin position="180"/>
        <end position="196"/>
    </location>
</feature>
<dbReference type="RefSeq" id="WP_164647088.1">
    <property type="nucleotide sequence ID" value="NZ_CP047475.1"/>
</dbReference>
<feature type="transmembrane region" description="Helical" evidence="7">
    <location>
        <begin position="85"/>
        <end position="104"/>
    </location>
</feature>
<feature type="transmembrane region" description="Helical" evidence="7">
    <location>
        <begin position="156"/>
        <end position="174"/>
    </location>
</feature>
<evidence type="ECO:0000256" key="5">
    <source>
        <dbReference type="ARBA" id="ARBA00022989"/>
    </source>
</evidence>
<feature type="transmembrane region" description="Helical" evidence="7">
    <location>
        <begin position="124"/>
        <end position="144"/>
    </location>
</feature>
<keyword evidence="9" id="KW-0808">Transferase</keyword>
<evidence type="ECO:0000256" key="2">
    <source>
        <dbReference type="ARBA" id="ARBA00007400"/>
    </source>
</evidence>
<dbReference type="Pfam" id="PF01757">
    <property type="entry name" value="Acyl_transf_3"/>
    <property type="match status" value="1"/>
</dbReference>
<keyword evidence="3" id="KW-1003">Cell membrane</keyword>
<dbReference type="AlphaFoldDB" id="A0A7Z2YCD8"/>
<name>A0A7Z2YCD8_9VIBR</name>
<comment type="similarity">
    <text evidence="2">Belongs to the acyltransferase 3 family.</text>
</comment>
<comment type="subcellular location">
    <subcellularLocation>
        <location evidence="1">Cell membrane</location>
        <topology evidence="1">Multi-pass membrane protein</topology>
    </subcellularLocation>
</comment>
<feature type="transmembrane region" description="Helical" evidence="7">
    <location>
        <begin position="40"/>
        <end position="64"/>
    </location>
</feature>
<feature type="transmembrane region" description="Helical" evidence="7">
    <location>
        <begin position="12"/>
        <end position="28"/>
    </location>
</feature>